<dbReference type="SUPFAM" id="SSF56059">
    <property type="entry name" value="Glutathione synthetase ATP-binding domain-like"/>
    <property type="match status" value="1"/>
</dbReference>
<feature type="domain" description="ATP-grasp" evidence="2">
    <location>
        <begin position="144"/>
        <end position="354"/>
    </location>
</feature>
<gene>
    <name evidence="3" type="ORF">H9848_04465</name>
</gene>
<evidence type="ECO:0000259" key="2">
    <source>
        <dbReference type="PROSITE" id="PS50975"/>
    </source>
</evidence>
<keyword evidence="1" id="KW-0547">Nucleotide-binding</keyword>
<reference evidence="3" key="2">
    <citation type="submission" date="2021-04" db="EMBL/GenBank/DDBJ databases">
        <authorList>
            <person name="Gilroy R."/>
        </authorList>
    </citation>
    <scope>NUCLEOTIDE SEQUENCE</scope>
    <source>
        <strain evidence="3">ChiHecec2B26-12326</strain>
    </source>
</reference>
<name>A0A9D1XQZ0_9BACT</name>
<reference evidence="3" key="1">
    <citation type="journal article" date="2021" name="PeerJ">
        <title>Extensive microbial diversity within the chicken gut microbiome revealed by metagenomics and culture.</title>
        <authorList>
            <person name="Gilroy R."/>
            <person name="Ravi A."/>
            <person name="Getino M."/>
            <person name="Pursley I."/>
            <person name="Horton D.L."/>
            <person name="Alikhan N.F."/>
            <person name="Baker D."/>
            <person name="Gharbi K."/>
            <person name="Hall N."/>
            <person name="Watson M."/>
            <person name="Adriaenssens E.M."/>
            <person name="Foster-Nyarko E."/>
            <person name="Jarju S."/>
            <person name="Secka A."/>
            <person name="Antonio M."/>
            <person name="Oren A."/>
            <person name="Chaudhuri R.R."/>
            <person name="La Ragione R."/>
            <person name="Hildebrand F."/>
            <person name="Pallen M.J."/>
        </authorList>
    </citation>
    <scope>NUCLEOTIDE SEQUENCE</scope>
    <source>
        <strain evidence="3">ChiHecec2B26-12326</strain>
    </source>
</reference>
<dbReference type="PROSITE" id="PS50975">
    <property type="entry name" value="ATP_GRASP"/>
    <property type="match status" value="1"/>
</dbReference>
<dbReference type="Proteomes" id="UP000823847">
    <property type="component" value="Unassembled WGS sequence"/>
</dbReference>
<dbReference type="EMBL" id="DXEN01000029">
    <property type="protein sequence ID" value="HIX85845.1"/>
    <property type="molecule type" value="Genomic_DNA"/>
</dbReference>
<dbReference type="GO" id="GO:0005524">
    <property type="term" value="F:ATP binding"/>
    <property type="evidence" value="ECO:0007669"/>
    <property type="project" value="UniProtKB-UniRule"/>
</dbReference>
<evidence type="ECO:0000313" key="4">
    <source>
        <dbReference type="Proteomes" id="UP000823847"/>
    </source>
</evidence>
<evidence type="ECO:0000256" key="1">
    <source>
        <dbReference type="PROSITE-ProRule" id="PRU00409"/>
    </source>
</evidence>
<dbReference type="AlphaFoldDB" id="A0A9D1XQZ0"/>
<keyword evidence="1" id="KW-0067">ATP-binding</keyword>
<comment type="caution">
    <text evidence="3">The sequence shown here is derived from an EMBL/GenBank/DDBJ whole genome shotgun (WGS) entry which is preliminary data.</text>
</comment>
<dbReference type="GO" id="GO:0046872">
    <property type="term" value="F:metal ion binding"/>
    <property type="evidence" value="ECO:0007669"/>
    <property type="project" value="InterPro"/>
</dbReference>
<accession>A0A9D1XQZ0</accession>
<proteinExistence type="predicted"/>
<organism evidence="3 4">
    <name type="scientific">Candidatus Parabacteroides intestinigallinarum</name>
    <dbReference type="NCBI Taxonomy" id="2838722"/>
    <lineage>
        <taxon>Bacteria</taxon>
        <taxon>Pseudomonadati</taxon>
        <taxon>Bacteroidota</taxon>
        <taxon>Bacteroidia</taxon>
        <taxon>Bacteroidales</taxon>
        <taxon>Tannerellaceae</taxon>
        <taxon>Parabacteroides</taxon>
    </lineage>
</organism>
<evidence type="ECO:0000313" key="3">
    <source>
        <dbReference type="EMBL" id="HIX85845.1"/>
    </source>
</evidence>
<protein>
    <recommendedName>
        <fullName evidence="2">ATP-grasp domain-containing protein</fullName>
    </recommendedName>
</protein>
<dbReference type="InterPro" id="IPR011761">
    <property type="entry name" value="ATP-grasp"/>
</dbReference>
<sequence>MPRLHFFNPGYEAAIYQRTLNYTPPANVRKMRRDLASLPLWYAREEDFVFLHDECLSEVRHFLAGFPHMARLFPRLVSRDELTSKAVSLLPVEVTPWGLSPDCLHQFERLRTRTGAPLHVPEWKPDYEKLSGRQSAVECMRMLRDKMPDMSLPPLPGFCADMRQVAAYLQANEPPFVAKAPYSSSGRGLCWITGRTPDRKSLDWLKGTLAKQEFVCIERALEKTRDFALEFYSDGEGEIHDSGLSVFDTDSRGAYAGNRLDDSRVLASCIVRLIGEANYARVRQSVRDVLRELYGSRYKGYIGVDMLIYKQADGTHAIHPCVEINMRYTMGIVAHLLYQNWILPGRHGIFRVVYDGPEGKSLVNHRHMLDTYPPRFESGRFECGYISLCPVKSDTCYRAYCLIGEENSLVNTTS</sequence>